<dbReference type="InterPro" id="IPR036047">
    <property type="entry name" value="F-box-like_dom_sf"/>
</dbReference>
<name>A0AAN8M6T6_9TELE</name>
<comment type="subcellular location">
    <subcellularLocation>
        <location evidence="6">Mitochondrion inner membrane</location>
        <topology evidence="6">Peripheral membrane protein</topology>
        <orientation evidence="6">Matrix side</orientation>
    </subcellularLocation>
</comment>
<evidence type="ECO:0000259" key="7">
    <source>
        <dbReference type="PROSITE" id="PS50181"/>
    </source>
</evidence>
<keyword evidence="1 6" id="KW-0489">Methyltransferase</keyword>
<evidence type="ECO:0000256" key="3">
    <source>
        <dbReference type="ARBA" id="ARBA00022688"/>
    </source>
</evidence>
<proteinExistence type="inferred from homology"/>
<feature type="binding site" evidence="6">
    <location>
        <position position="131"/>
    </location>
    <ligand>
        <name>S-adenosyl-L-methionine</name>
        <dbReference type="ChEBI" id="CHEBI:59789"/>
    </ligand>
</feature>
<keyword evidence="6" id="KW-0479">Metal-binding</keyword>
<comment type="catalytic activity">
    <reaction evidence="6">
        <text>a 3-demethylubiquinol + S-adenosyl-L-methionine = a ubiquinol + S-adenosyl-L-homocysteine + H(+)</text>
        <dbReference type="Rhea" id="RHEA:44380"/>
        <dbReference type="Rhea" id="RHEA-COMP:9566"/>
        <dbReference type="Rhea" id="RHEA-COMP:10914"/>
        <dbReference type="ChEBI" id="CHEBI:15378"/>
        <dbReference type="ChEBI" id="CHEBI:17976"/>
        <dbReference type="ChEBI" id="CHEBI:57856"/>
        <dbReference type="ChEBI" id="CHEBI:59789"/>
        <dbReference type="ChEBI" id="CHEBI:84422"/>
        <dbReference type="EC" id="2.1.1.64"/>
    </reaction>
</comment>
<keyword evidence="3 6" id="KW-0831">Ubiquinone biosynthesis</keyword>
<dbReference type="SUPFAM" id="SSF53335">
    <property type="entry name" value="S-adenosyl-L-methionine-dependent methyltransferases"/>
    <property type="match status" value="1"/>
</dbReference>
<keyword evidence="2 6" id="KW-0808">Transferase</keyword>
<dbReference type="PANTHER" id="PTHR43464">
    <property type="entry name" value="METHYLTRANSFERASE"/>
    <property type="match status" value="1"/>
</dbReference>
<dbReference type="SUPFAM" id="SSF52047">
    <property type="entry name" value="RNI-like"/>
    <property type="match status" value="1"/>
</dbReference>
<evidence type="ECO:0000256" key="6">
    <source>
        <dbReference type="HAMAP-Rule" id="MF_03190"/>
    </source>
</evidence>
<comment type="cofactor">
    <cofactor evidence="6">
        <name>Mg(2+)</name>
        <dbReference type="ChEBI" id="CHEBI:18420"/>
    </cofactor>
</comment>
<dbReference type="PROSITE" id="PS50181">
    <property type="entry name" value="FBOX"/>
    <property type="match status" value="1"/>
</dbReference>
<dbReference type="Pfam" id="PF12937">
    <property type="entry name" value="F-box-like"/>
    <property type="match status" value="1"/>
</dbReference>
<dbReference type="AlphaFoldDB" id="A0AAN8M6T6"/>
<keyword evidence="5" id="KW-0833">Ubl conjugation pathway</keyword>
<evidence type="ECO:0000256" key="2">
    <source>
        <dbReference type="ARBA" id="ARBA00022679"/>
    </source>
</evidence>
<dbReference type="EMBL" id="JAGTTL010000002">
    <property type="protein sequence ID" value="KAK6326025.1"/>
    <property type="molecule type" value="Genomic_DNA"/>
</dbReference>
<keyword evidence="6" id="KW-0999">Mitochondrion inner membrane</keyword>
<sequence length="1267" mass="140264">MYSKKFGRLILGFCTRCSTNVVNGTPTSTSARTAVSWTSVCKHGTQFLERRSQMVFEHVRIRSASKTTVDPNEVKRFQLLANKWWNEQGDFAALHSMNDLRVPFIRDNLLNAHGGRQPGKPLAGLRILDVGCGGGLLTEPLGRLGADVLGIDPVADSIGTAEVHAWHDPDLRGNVRYRAITLEELSEKGGQGAGQFDAVVASEVVEHLADLETFTLCCNQVLKPGGSLFITTINKTQLSYALAIVAAEEVLRIVPSGTHDWNKFVSPEVVYGFHVESIRGMLYNPLSGAWSWIESTSINYALHAVKLEEEPNPDEDDPEDPTVIVAQAKARRCQAMIILIRQLLDSLWCNVTLVDGARHDVPDVLNWIQVWGMGGPVHSINAFLLQELLTHSSHMRLPLARTWRAAEVAVLLLGCCPPTASSTSPDVLACLLVLHVAGPVASAVLTTTPRARQASGAASHKPHPAHCSPDPLFPMLTLLSMFYYICLRRRSRSGTRGEALTSRRAVESGQRATLPISVEVEQYAKEVLDFSSHYGSENSMSYTMWNLAGVPNVYPSSGDFTQTAVFRAYGTWWEQCASAPLPFRRTPKAFHSQDYIELAFEEPVYPTAVEVLETYHPGAIVQIMACSLNPFSQNPPTDIRWEVLWAGEPTKVLTPQARQFSPSIKQLSFPTNLIRVEVNSSLLKYYTELDAVVLRGQRERPILSLYKMPRIDICDLSDSDEELSDPGASFRQAGDGKHINLGNGYFDKLPYELIQLIVSHLTLPDLCRLAQTCKLLHQHCCDPLQYIQLSLQPYWARLSDTSLGQLQGRCTLLQRLNLSWTGNRGALTLTGFSSFMKACGGSLVCLELSCCHFLSEPCLEVISQTCPGLQELNLSSCDRLHPQAFTHISKLTHLRRLVLYRTKIEQTVMLSILTFCIELRHLNLGSCVMIEDYDVVASMLAVRCRSLRSLDLWRCRNLTERGLAELAAGCRLLEELDLGWCSTLQSSSGCFQHLARNLPCLRKLFLTANRTVCDSDMEELAANCPALQHLDILGTRMVSSSSLRKLLQACPKLLLLDVSFCSQVDARIVQELCGLFPNVAIKKSFTHRSSVRSSFTSTKALCTTSDNSRLLLGDIPEKLLLNPSKESIMPMLTRTAFRSQIFSIFNLGNMAPGPTIAPGPSIQVVGQAQCIWGFAFVQLRQEFFQPIMDVTLSFVECPEHGGATRRQASTSGDVEEAVGGATTQQQDCYLPGHFVCSKEKQSMSPGFTNDNFTASKGRWTGPCTVKY</sequence>
<keyword evidence="9" id="KW-1185">Reference proteome</keyword>
<keyword evidence="6" id="KW-0460">Magnesium</keyword>
<dbReference type="GO" id="GO:0010420">
    <property type="term" value="F:polyprenyldihydroxybenzoate methyltransferase activity"/>
    <property type="evidence" value="ECO:0007669"/>
    <property type="project" value="UniProtKB-UniRule"/>
</dbReference>
<evidence type="ECO:0000256" key="5">
    <source>
        <dbReference type="ARBA" id="ARBA00022786"/>
    </source>
</evidence>
<dbReference type="GO" id="GO:0046872">
    <property type="term" value="F:metal ion binding"/>
    <property type="evidence" value="ECO:0007669"/>
    <property type="project" value="UniProtKB-KW"/>
</dbReference>
<dbReference type="HAMAP" id="MF_00472">
    <property type="entry name" value="UbiG"/>
    <property type="match status" value="1"/>
</dbReference>
<comment type="catalytic activity">
    <reaction evidence="6">
        <text>a 3,4-dihydroxy-5-(all-trans-polyprenyl)benzoate + S-adenosyl-L-methionine = a 4-hydroxy-3-methoxy-5-(all-trans-polyprenyl)benzoate + S-adenosyl-L-homocysteine + H(+)</text>
        <dbReference type="Rhea" id="RHEA:44452"/>
        <dbReference type="Rhea" id="RHEA-COMP:10930"/>
        <dbReference type="Rhea" id="RHEA-COMP:10931"/>
        <dbReference type="ChEBI" id="CHEBI:15378"/>
        <dbReference type="ChEBI" id="CHEBI:57856"/>
        <dbReference type="ChEBI" id="CHEBI:59789"/>
        <dbReference type="ChEBI" id="CHEBI:64694"/>
        <dbReference type="ChEBI" id="CHEBI:84443"/>
        <dbReference type="EC" id="2.1.1.114"/>
    </reaction>
</comment>
<dbReference type="InterPro" id="IPR013216">
    <property type="entry name" value="Methyltransf_11"/>
</dbReference>
<feature type="binding site" evidence="6">
    <location>
        <position position="207"/>
    </location>
    <ligand>
        <name>Mg(2+)</name>
        <dbReference type="ChEBI" id="CHEBI:18420"/>
    </ligand>
</feature>
<dbReference type="NCBIfam" id="TIGR01983">
    <property type="entry name" value="UbiG"/>
    <property type="match status" value="1"/>
</dbReference>
<dbReference type="InterPro" id="IPR029063">
    <property type="entry name" value="SAM-dependent_MTases_sf"/>
</dbReference>
<dbReference type="SMART" id="SM00367">
    <property type="entry name" value="LRR_CC"/>
    <property type="match status" value="7"/>
</dbReference>
<evidence type="ECO:0000313" key="8">
    <source>
        <dbReference type="EMBL" id="KAK6326025.1"/>
    </source>
</evidence>
<comment type="similarity">
    <text evidence="6">Belongs to the class I-like SAM-binding methyltransferase superfamily. UbiG/COQ3 family.</text>
</comment>
<dbReference type="GO" id="GO:0032259">
    <property type="term" value="P:methylation"/>
    <property type="evidence" value="ECO:0007669"/>
    <property type="project" value="UniProtKB-KW"/>
</dbReference>
<keyword evidence="4 6" id="KW-0949">S-adenosyl-L-methionine</keyword>
<evidence type="ECO:0000256" key="4">
    <source>
        <dbReference type="ARBA" id="ARBA00022691"/>
    </source>
</evidence>
<dbReference type="FunFam" id="3.80.10.10:FF:000628">
    <property type="entry name" value="F-box and leucine-rich repeat protein 4"/>
    <property type="match status" value="1"/>
</dbReference>
<keyword evidence="6" id="KW-0472">Membrane</keyword>
<gene>
    <name evidence="6" type="primary">COQ3</name>
    <name evidence="8" type="ORF">J4Q44_G00016690</name>
</gene>
<dbReference type="InterPro" id="IPR001810">
    <property type="entry name" value="F-box_dom"/>
</dbReference>
<feature type="binding site" evidence="6">
    <location>
        <position position="202"/>
    </location>
    <ligand>
        <name>S-adenosyl-L-methionine</name>
        <dbReference type="ChEBI" id="CHEBI:59789"/>
    </ligand>
</feature>
<protein>
    <recommendedName>
        <fullName evidence="6">Ubiquinone biosynthesis O-methyltransferase, mitochondrial</fullName>
    </recommendedName>
    <alternativeName>
        <fullName evidence="6">3-demethylubiquinol 3-O-methyltransferase</fullName>
        <ecNumber evidence="6">2.1.1.64</ecNumber>
    </alternativeName>
    <alternativeName>
        <fullName evidence="6">3-demethylubiquinone 3-O-methyltransferase</fullName>
        <ecNumber evidence="6">2.1.1.-</ecNumber>
    </alternativeName>
    <alternativeName>
        <fullName evidence="6">Polyprenyldihydroxybenzoate methyltransferase</fullName>
        <ecNumber evidence="6">2.1.1.114</ecNumber>
    </alternativeName>
</protein>
<dbReference type="SUPFAM" id="SSF81383">
    <property type="entry name" value="F-box domain"/>
    <property type="match status" value="1"/>
</dbReference>
<dbReference type="EC" id="2.1.1.64" evidence="6"/>
<dbReference type="Pfam" id="PF08241">
    <property type="entry name" value="Methyltransf_11"/>
    <property type="match status" value="1"/>
</dbReference>
<dbReference type="InterPro" id="IPR010233">
    <property type="entry name" value="UbiG_MeTrfase"/>
</dbReference>
<feature type="binding site" evidence="6">
    <location>
        <position position="101"/>
    </location>
    <ligand>
        <name>S-adenosyl-L-methionine</name>
        <dbReference type="ChEBI" id="CHEBI:59789"/>
    </ligand>
</feature>
<comment type="subunit">
    <text evidence="6">Component of a multi-subunit COQ enzyme complex, composed of at least COQ3, COQ4, COQ5, COQ6, COQ7 and COQ9.</text>
</comment>
<dbReference type="GO" id="GO:0031314">
    <property type="term" value="C:extrinsic component of mitochondrial inner membrane"/>
    <property type="evidence" value="ECO:0007669"/>
    <property type="project" value="UniProtKB-UniRule"/>
</dbReference>
<dbReference type="GO" id="GO:0061542">
    <property type="term" value="F:3-demethylubiquinol 3-O-methyltransferase activity"/>
    <property type="evidence" value="ECO:0007669"/>
    <property type="project" value="UniProtKB-UniRule"/>
</dbReference>
<dbReference type="Gene3D" id="3.80.10.10">
    <property type="entry name" value="Ribonuclease Inhibitor"/>
    <property type="match status" value="2"/>
</dbReference>
<dbReference type="Gene3D" id="3.40.50.150">
    <property type="entry name" value="Vaccinia Virus protein VP39"/>
    <property type="match status" value="1"/>
</dbReference>
<dbReference type="PANTHER" id="PTHR43464:SF19">
    <property type="entry name" value="UBIQUINONE BIOSYNTHESIS O-METHYLTRANSFERASE, MITOCHONDRIAL"/>
    <property type="match status" value="1"/>
</dbReference>
<dbReference type="InterPro" id="IPR006553">
    <property type="entry name" value="Leu-rich_rpt_Cys-con_subtyp"/>
</dbReference>
<evidence type="ECO:0000256" key="1">
    <source>
        <dbReference type="ARBA" id="ARBA00022603"/>
    </source>
</evidence>
<feature type="binding site" evidence="6">
    <location>
        <position position="206"/>
    </location>
    <ligand>
        <name>Mg(2+)</name>
        <dbReference type="ChEBI" id="CHEBI:18420"/>
    </ligand>
</feature>
<dbReference type="FunFam" id="1.20.1280.50:FF:000050">
    <property type="entry name" value="F-box and leucine-rich repeat protein 4"/>
    <property type="match status" value="1"/>
</dbReference>
<reference evidence="8 9" key="1">
    <citation type="submission" date="2021-04" db="EMBL/GenBank/DDBJ databases">
        <authorList>
            <person name="De Guttry C."/>
            <person name="Zahm M."/>
            <person name="Klopp C."/>
            <person name="Cabau C."/>
            <person name="Louis A."/>
            <person name="Berthelot C."/>
            <person name="Parey E."/>
            <person name="Roest Crollius H."/>
            <person name="Montfort J."/>
            <person name="Robinson-Rechavi M."/>
            <person name="Bucao C."/>
            <person name="Bouchez O."/>
            <person name="Gislard M."/>
            <person name="Lluch J."/>
            <person name="Milhes M."/>
            <person name="Lampietro C."/>
            <person name="Lopez Roques C."/>
            <person name="Donnadieu C."/>
            <person name="Braasch I."/>
            <person name="Desvignes T."/>
            <person name="Postlethwait J."/>
            <person name="Bobe J."/>
            <person name="Wedekind C."/>
            <person name="Guiguen Y."/>
        </authorList>
    </citation>
    <scope>NUCLEOTIDE SEQUENCE [LARGE SCALE GENOMIC DNA]</scope>
    <source>
        <strain evidence="8">Cs_M1</strain>
        <tissue evidence="8">Blood</tissue>
    </source>
</reference>
<accession>A0AAN8M6T6</accession>
<dbReference type="CDD" id="cd22117">
    <property type="entry name" value="F-box_FBXL4"/>
    <property type="match status" value="1"/>
</dbReference>
<dbReference type="EC" id="2.1.1.-" evidence="6"/>
<feature type="domain" description="F-box" evidence="7">
    <location>
        <begin position="743"/>
        <end position="798"/>
    </location>
</feature>
<feature type="binding site" evidence="6">
    <location>
        <position position="152"/>
    </location>
    <ligand>
        <name>S-adenosyl-L-methionine</name>
        <dbReference type="ChEBI" id="CHEBI:59789"/>
    </ligand>
</feature>
<organism evidence="8 9">
    <name type="scientific">Coregonus suidteri</name>
    <dbReference type="NCBI Taxonomy" id="861788"/>
    <lineage>
        <taxon>Eukaryota</taxon>
        <taxon>Metazoa</taxon>
        <taxon>Chordata</taxon>
        <taxon>Craniata</taxon>
        <taxon>Vertebrata</taxon>
        <taxon>Euteleostomi</taxon>
        <taxon>Actinopterygii</taxon>
        <taxon>Neopterygii</taxon>
        <taxon>Teleostei</taxon>
        <taxon>Protacanthopterygii</taxon>
        <taxon>Salmoniformes</taxon>
        <taxon>Salmonidae</taxon>
        <taxon>Coregoninae</taxon>
        <taxon>Coregonus</taxon>
    </lineage>
</organism>
<feature type="binding site" evidence="6">
    <location>
        <position position="203"/>
    </location>
    <ligand>
        <name>Mg(2+)</name>
        <dbReference type="ChEBI" id="CHEBI:18420"/>
    </ligand>
</feature>
<comment type="function">
    <text evidence="6">O-methyltransferase required for two non-consecutive steps during ubiquinone biosynthesis. Catalyzes the 2 O-methylation of 3,4-dihydroxy-5-(all-trans-polyprenyl)benzoic acid into 4-hydroxy-3-methoxy-5-(all-trans-polyprenyl)benzoic acid. Also catalyzes the last step of ubiquinone biosynthesis by mediating methylation of 3-demethylubiquinone into ubiquinone. Also able to mediate the methylation of 3-demethylubiquinol into ubiquinol.</text>
</comment>
<comment type="caution">
    <text evidence="8">The sequence shown here is derived from an EMBL/GenBank/DDBJ whole genome shotgun (WGS) entry which is preliminary data.</text>
</comment>
<dbReference type="CDD" id="cd02440">
    <property type="entry name" value="AdoMet_MTases"/>
    <property type="match status" value="1"/>
</dbReference>
<dbReference type="FunFam" id="3.80.10.10:FF:000152">
    <property type="entry name" value="F-box/LRR-repeat protein 4 isoform X1"/>
    <property type="match status" value="1"/>
</dbReference>
<dbReference type="EC" id="2.1.1.114" evidence="6"/>
<comment type="catalytic activity">
    <reaction evidence="6">
        <text>a 3-demethylubiquinone + S-adenosyl-L-methionine = a ubiquinone + S-adenosyl-L-homocysteine</text>
        <dbReference type="Rhea" id="RHEA:81215"/>
        <dbReference type="Rhea" id="RHEA-COMP:9565"/>
        <dbReference type="Rhea" id="RHEA-COMP:19654"/>
        <dbReference type="ChEBI" id="CHEBI:16389"/>
        <dbReference type="ChEBI" id="CHEBI:57856"/>
        <dbReference type="ChEBI" id="CHEBI:59789"/>
        <dbReference type="ChEBI" id="CHEBI:231825"/>
    </reaction>
</comment>
<dbReference type="Proteomes" id="UP001356427">
    <property type="component" value="Unassembled WGS sequence"/>
</dbReference>
<keyword evidence="6" id="KW-0496">Mitochondrion</keyword>
<comment type="pathway">
    <text evidence="6">Cofactor biosynthesis; ubiquinone biosynthesis.</text>
</comment>
<dbReference type="Gene3D" id="1.20.1280.50">
    <property type="match status" value="1"/>
</dbReference>
<evidence type="ECO:0000313" key="9">
    <source>
        <dbReference type="Proteomes" id="UP001356427"/>
    </source>
</evidence>
<dbReference type="InterPro" id="IPR032675">
    <property type="entry name" value="LRR_dom_sf"/>
</dbReference>